<dbReference type="Pfam" id="PF07196">
    <property type="entry name" value="Flagellin_IN"/>
    <property type="match status" value="1"/>
</dbReference>
<dbReference type="Gene3D" id="1.20.1330.10">
    <property type="entry name" value="f41 fragment of flagellin, N-terminal domain"/>
    <property type="match status" value="1"/>
</dbReference>
<dbReference type="Proteomes" id="UP000215181">
    <property type="component" value="Unassembled WGS sequence"/>
</dbReference>
<evidence type="ECO:0000313" key="8">
    <source>
        <dbReference type="Proteomes" id="UP000215181"/>
    </source>
</evidence>
<dbReference type="InterPro" id="IPR010810">
    <property type="entry name" value="Flagellin_hook_IN_motif"/>
</dbReference>
<comment type="caution">
    <text evidence="7">The sequence shown here is derived from an EMBL/GenBank/DDBJ whole genome shotgun (WGS) entry which is preliminary data.</text>
</comment>
<dbReference type="Pfam" id="PF00700">
    <property type="entry name" value="Flagellin_C"/>
    <property type="match status" value="1"/>
</dbReference>
<dbReference type="PRINTS" id="PR00207">
    <property type="entry name" value="FLAGELLIN"/>
</dbReference>
<keyword evidence="7" id="KW-0969">Cilium</keyword>
<proteinExistence type="inferred from homology"/>
<evidence type="ECO:0000313" key="7">
    <source>
        <dbReference type="EMBL" id="OYD53348.1"/>
    </source>
</evidence>
<dbReference type="AlphaFoldDB" id="A0A235EWB6"/>
<keyword evidence="7" id="KW-0282">Flagellum</keyword>
<dbReference type="InterPro" id="IPR046358">
    <property type="entry name" value="Flagellin_C"/>
</dbReference>
<keyword evidence="3 4" id="KW-0975">Bacterial flagellum</keyword>
<name>A0A235EWB6_9RHOO</name>
<evidence type="ECO:0000259" key="5">
    <source>
        <dbReference type="Pfam" id="PF00669"/>
    </source>
</evidence>
<dbReference type="PANTHER" id="PTHR42792">
    <property type="entry name" value="FLAGELLIN"/>
    <property type="match status" value="1"/>
</dbReference>
<evidence type="ECO:0000256" key="2">
    <source>
        <dbReference type="ARBA" id="ARBA00022525"/>
    </source>
</evidence>
<dbReference type="GO" id="GO:0005198">
    <property type="term" value="F:structural molecule activity"/>
    <property type="evidence" value="ECO:0007669"/>
    <property type="project" value="UniProtKB-UniRule"/>
</dbReference>
<evidence type="ECO:0000256" key="3">
    <source>
        <dbReference type="ARBA" id="ARBA00023143"/>
    </source>
</evidence>
<feature type="domain" description="Flagellin N-terminal" evidence="5">
    <location>
        <begin position="5"/>
        <end position="143"/>
    </location>
</feature>
<comment type="function">
    <text evidence="4">Flagellin is the subunit protein which polymerizes to form the filaments of bacterial flagella.</text>
</comment>
<dbReference type="InterPro" id="IPR001029">
    <property type="entry name" value="Flagellin_N"/>
</dbReference>
<protein>
    <recommendedName>
        <fullName evidence="4">Flagellin</fullName>
    </recommendedName>
</protein>
<dbReference type="EMBL" id="NOIH01000015">
    <property type="protein sequence ID" value="OYD53348.1"/>
    <property type="molecule type" value="Genomic_DNA"/>
</dbReference>
<accession>A0A235EWB6</accession>
<comment type="subcellular location">
    <subcellularLocation>
        <location evidence="4">Secreted</location>
    </subcellularLocation>
    <subcellularLocation>
        <location evidence="4">Bacterial flagellum</location>
    </subcellularLocation>
</comment>
<dbReference type="InterPro" id="IPR042187">
    <property type="entry name" value="Flagellin_C_sub2"/>
</dbReference>
<dbReference type="Gene3D" id="2.30.220.10">
    <property type="entry name" value="f41 fragment of flagellin, C-terminal domain"/>
    <property type="match status" value="1"/>
</dbReference>
<feature type="domain" description="Flagellin C-terminal" evidence="6">
    <location>
        <begin position="673"/>
        <end position="758"/>
    </location>
</feature>
<keyword evidence="2 4" id="KW-0964">Secreted</keyword>
<evidence type="ECO:0000259" key="6">
    <source>
        <dbReference type="Pfam" id="PF00700"/>
    </source>
</evidence>
<dbReference type="OrthoDB" id="9796789at2"/>
<dbReference type="Gene3D" id="2.170.280.10">
    <property type="entry name" value="f41 fragment of flagellin, middle domain"/>
    <property type="match status" value="1"/>
</dbReference>
<dbReference type="GO" id="GO:0005576">
    <property type="term" value="C:extracellular region"/>
    <property type="evidence" value="ECO:0007669"/>
    <property type="project" value="UniProtKB-SubCell"/>
</dbReference>
<evidence type="ECO:0000256" key="4">
    <source>
        <dbReference type="RuleBase" id="RU362073"/>
    </source>
</evidence>
<dbReference type="Gene3D" id="3.30.70.2120">
    <property type="match status" value="2"/>
</dbReference>
<comment type="similarity">
    <text evidence="1 4">Belongs to the bacterial flagellin family.</text>
</comment>
<dbReference type="PANTHER" id="PTHR42792:SF2">
    <property type="entry name" value="FLAGELLIN"/>
    <property type="match status" value="1"/>
</dbReference>
<keyword evidence="7" id="KW-0966">Cell projection</keyword>
<gene>
    <name evidence="7" type="ORF">CGK74_14195</name>
</gene>
<dbReference type="InterPro" id="IPR001492">
    <property type="entry name" value="Flagellin"/>
</dbReference>
<dbReference type="SUPFAM" id="SSF64518">
    <property type="entry name" value="Phase 1 flagellin"/>
    <property type="match status" value="2"/>
</dbReference>
<organism evidence="7 8">
    <name type="scientific">Thauera propionica</name>
    <dbReference type="NCBI Taxonomy" id="2019431"/>
    <lineage>
        <taxon>Bacteria</taxon>
        <taxon>Pseudomonadati</taxon>
        <taxon>Pseudomonadota</taxon>
        <taxon>Betaproteobacteria</taxon>
        <taxon>Rhodocyclales</taxon>
        <taxon>Zoogloeaceae</taxon>
        <taxon>Thauera</taxon>
    </lineage>
</organism>
<sequence>MAQVINTNIASLNAQRNLNTSQGSLATSLQRLSSGLRINSAKDDAAGLAISERMTSQVRGLDQARRNANDGISLAQTAEGALQESGNILQRIRELAVQSANATNSASDRLALNSEVNQLIAELDRISNTTSFNGLKLIDGSYTAQTFQVGAFSRESISVNIGAATSDRLGINKVYSNNPVATDAISAATQSTTAAEIRPRGAFSTEAGAASAITAAVPLQNITVADASGNMQTVSVAAGSELNDVRTALISASSVGVTAGTTTVDYAAHSLTVSLSASTWVTDPTTPDSFSLTIGNGSTGANNSLALTVTASGNGFEADLATAVAAFNGNAAKPSQITLALDGTSLTILQDGSGTTDATTQIAVSAATTDGGVVTASIGGTALTGGTGGTPPSGAGDTYVQVAGGLINFGQADEIVSVTSDASEANTIFAADQGAIGIALTDTSAGNNVAAQTLTINGQTPKTVTVAENASARDIAAAINGVASETGVQASARTNALLSGLSADGVVSFNLNGTDISAFVTTADMSNLADALNAKTSGTGVIAKLSVDKQSITLEAQFGDDIAIKDFTSSAATTSSPVSLSVQGLKSDEGVGLVNSGLAVRLTDDKSANPPDSTVIGGEIEFKSPGTYFSVSSSINETAGGLFQGSADQLQAGALQDVKSIDISTVENATRALDIVDGALAKVNGIRADLGAVQNRFEATIANLQINSENLSAARSRIRDTDFAAETANLTRAQILQQAGTAMLAQANALPNQVLSLLQG</sequence>
<reference evidence="7 8" key="1">
    <citation type="submission" date="2017-07" db="EMBL/GenBank/DDBJ databases">
        <title>Thauera sp. KNDSS-Mac4 genome sequence and assembly.</title>
        <authorList>
            <person name="Mayilraj S."/>
        </authorList>
    </citation>
    <scope>NUCLEOTIDE SEQUENCE [LARGE SCALE GENOMIC DNA]</scope>
    <source>
        <strain evidence="7 8">KNDSS-Mac4</strain>
    </source>
</reference>
<dbReference type="Pfam" id="PF00669">
    <property type="entry name" value="Flagellin_N"/>
    <property type="match status" value="1"/>
</dbReference>
<dbReference type="Gene3D" id="6.10.280.190">
    <property type="match status" value="1"/>
</dbReference>
<keyword evidence="8" id="KW-1185">Reference proteome</keyword>
<dbReference type="Gene3D" id="6.10.10.10">
    <property type="entry name" value="Flagellar export chaperone, C-terminal domain"/>
    <property type="match status" value="1"/>
</dbReference>
<dbReference type="GO" id="GO:0009288">
    <property type="term" value="C:bacterial-type flagellum"/>
    <property type="evidence" value="ECO:0007669"/>
    <property type="project" value="UniProtKB-SubCell"/>
</dbReference>
<evidence type="ECO:0000256" key="1">
    <source>
        <dbReference type="ARBA" id="ARBA00005709"/>
    </source>
</evidence>